<keyword evidence="2" id="KW-1185">Reference proteome</keyword>
<reference evidence="1" key="1">
    <citation type="submission" date="2019-05" db="EMBL/GenBank/DDBJ databases">
        <title>Annotation for the trematode Paragonimus heterotremus.</title>
        <authorList>
            <person name="Choi Y.-J."/>
        </authorList>
    </citation>
    <scope>NUCLEOTIDE SEQUENCE</scope>
    <source>
        <strain evidence="1">LC</strain>
    </source>
</reference>
<evidence type="ECO:0000313" key="2">
    <source>
        <dbReference type="Proteomes" id="UP000748531"/>
    </source>
</evidence>
<gene>
    <name evidence="1" type="ORF">PHET_07817</name>
</gene>
<sequence length="75" mass="8890">MKIERYLWSSVLFIERIRTIDRIFEIYAIICSLTRRHVDSQEAFILNANLSANWKIMYNIPSDDRTLTGAHVFRG</sequence>
<dbReference type="AlphaFoldDB" id="A0A8J4WFG4"/>
<name>A0A8J4WFG4_9TREM</name>
<evidence type="ECO:0000313" key="1">
    <source>
        <dbReference type="EMBL" id="KAF5398573.1"/>
    </source>
</evidence>
<accession>A0A8J4WFG4</accession>
<protein>
    <submittedName>
        <fullName evidence="1">Uncharacterized protein</fullName>
    </submittedName>
</protein>
<organism evidence="1 2">
    <name type="scientific">Paragonimus heterotremus</name>
    <dbReference type="NCBI Taxonomy" id="100268"/>
    <lineage>
        <taxon>Eukaryota</taxon>
        <taxon>Metazoa</taxon>
        <taxon>Spiralia</taxon>
        <taxon>Lophotrochozoa</taxon>
        <taxon>Platyhelminthes</taxon>
        <taxon>Trematoda</taxon>
        <taxon>Digenea</taxon>
        <taxon>Plagiorchiida</taxon>
        <taxon>Troglotremata</taxon>
        <taxon>Troglotrematidae</taxon>
        <taxon>Paragonimus</taxon>
    </lineage>
</organism>
<dbReference type="Proteomes" id="UP000748531">
    <property type="component" value="Unassembled WGS sequence"/>
</dbReference>
<comment type="caution">
    <text evidence="1">The sequence shown here is derived from an EMBL/GenBank/DDBJ whole genome shotgun (WGS) entry which is preliminary data.</text>
</comment>
<dbReference type="EMBL" id="LUCH01004867">
    <property type="protein sequence ID" value="KAF5398573.1"/>
    <property type="molecule type" value="Genomic_DNA"/>
</dbReference>
<proteinExistence type="predicted"/>